<accession>A0AC58L9E1</accession>
<evidence type="ECO:0000313" key="2">
    <source>
        <dbReference type="RefSeq" id="XP_073913767.1"/>
    </source>
</evidence>
<evidence type="ECO:0000313" key="1">
    <source>
        <dbReference type="Proteomes" id="UP001732720"/>
    </source>
</evidence>
<dbReference type="Proteomes" id="UP001732720">
    <property type="component" value="Chromosome 2"/>
</dbReference>
<organism evidence="1 2">
    <name type="scientific">Castor canadensis</name>
    <name type="common">American beaver</name>
    <dbReference type="NCBI Taxonomy" id="51338"/>
    <lineage>
        <taxon>Eukaryota</taxon>
        <taxon>Metazoa</taxon>
        <taxon>Chordata</taxon>
        <taxon>Craniata</taxon>
        <taxon>Vertebrata</taxon>
        <taxon>Euteleostomi</taxon>
        <taxon>Mammalia</taxon>
        <taxon>Eutheria</taxon>
        <taxon>Euarchontoglires</taxon>
        <taxon>Glires</taxon>
        <taxon>Rodentia</taxon>
        <taxon>Castorimorpha</taxon>
        <taxon>Castoridae</taxon>
        <taxon>Castor</taxon>
    </lineage>
</organism>
<reference evidence="2" key="1">
    <citation type="submission" date="2025-08" db="UniProtKB">
        <authorList>
            <consortium name="RefSeq"/>
        </authorList>
    </citation>
    <scope>IDENTIFICATION</scope>
</reference>
<dbReference type="RefSeq" id="XP_073913767.1">
    <property type="nucleotide sequence ID" value="XM_074057666.1"/>
</dbReference>
<gene>
    <name evidence="2" type="primary">Tsga13</name>
</gene>
<sequence>MGPKKYAKLQHGEPKTPEANPVKPQSGIIDDGDKIFDPVGQSKFVPENRRYYADHPDLAQYYEPLKPTTLHKLLMRSRQITSFMLKLTEYDQDLTLLIMTNNPPPCWINQEKDGAPRYFSKELLFKVMEIHHQHKPTQNFCLPLMPQKKKCKSGPKPIFSVNLLDDPTSKQEQWFRFSTDNDFKSEGKYSKIYALRKQKKMYPQLIFAPVCTRDKRKDVFKKSENEMPTSQVRWEPLILSSLLQEKPTRSAPGENAFRNGRAQQWIIKNAIVTK</sequence>
<proteinExistence type="predicted"/>
<name>A0AC58L9E1_CASCN</name>
<keyword evidence="1" id="KW-1185">Reference proteome</keyword>
<protein>
    <submittedName>
        <fullName evidence="2">Testis-specific gene 13 protein</fullName>
    </submittedName>
</protein>